<name>A0ACC1TUI6_9AGAR</name>
<protein>
    <submittedName>
        <fullName evidence="1">Uncharacterized protein</fullName>
    </submittedName>
</protein>
<evidence type="ECO:0000313" key="1">
    <source>
        <dbReference type="EMBL" id="KAJ3808419.1"/>
    </source>
</evidence>
<dbReference type="EMBL" id="MU795224">
    <property type="protein sequence ID" value="KAJ3808419.1"/>
    <property type="molecule type" value="Genomic_DNA"/>
</dbReference>
<evidence type="ECO:0000313" key="2">
    <source>
        <dbReference type="Proteomes" id="UP001163835"/>
    </source>
</evidence>
<gene>
    <name evidence="1" type="ORF">F5876DRAFT_78752</name>
</gene>
<accession>A0ACC1TUI6</accession>
<dbReference type="Proteomes" id="UP001163835">
    <property type="component" value="Unassembled WGS sequence"/>
</dbReference>
<organism evidence="1 2">
    <name type="scientific">Lentinula aff. lateritia</name>
    <dbReference type="NCBI Taxonomy" id="2804960"/>
    <lineage>
        <taxon>Eukaryota</taxon>
        <taxon>Fungi</taxon>
        <taxon>Dikarya</taxon>
        <taxon>Basidiomycota</taxon>
        <taxon>Agaricomycotina</taxon>
        <taxon>Agaricomycetes</taxon>
        <taxon>Agaricomycetidae</taxon>
        <taxon>Agaricales</taxon>
        <taxon>Marasmiineae</taxon>
        <taxon>Omphalotaceae</taxon>
        <taxon>Lentinula</taxon>
    </lineage>
</organism>
<proteinExistence type="predicted"/>
<sequence>MLPLSVLTKTGVRGAVFKYHFSLLCGLLIILFFTASTTAIPFAAASQVGQRDADNALSSAQQLTASKLLSPRDRDLQTLQVILRFHGELPLVKKPEEKLRQTLVKATRDLGTNLVKQLLTTASHVLDPICRKTIFEVNKVIGYPTNLGDREEFSVSFVKQGPCRPEYDLYQGWISWTDSTVTGEIRTAGVKTLVARVENGNLVYPKVFHIPFELGIWAKISLIWGRRNKSLNSDTKLSHECVHASTTAFRLMASTTAIPFAAPVNVKIQESSSQEFNPFQSSWAGQTDVGYAISFGAQQSTVSKLLEIRGQKLH</sequence>
<reference evidence="1" key="1">
    <citation type="submission" date="2022-09" db="EMBL/GenBank/DDBJ databases">
        <title>A Global Phylogenomic Analysis of the Shiitake Genus Lentinula.</title>
        <authorList>
            <consortium name="DOE Joint Genome Institute"/>
            <person name="Sierra-Patev S."/>
            <person name="Min B."/>
            <person name="Naranjo-Ortiz M."/>
            <person name="Looney B."/>
            <person name="Konkel Z."/>
            <person name="Slot J.C."/>
            <person name="Sakamoto Y."/>
            <person name="Steenwyk J.L."/>
            <person name="Rokas A."/>
            <person name="Carro J."/>
            <person name="Camarero S."/>
            <person name="Ferreira P."/>
            <person name="Molpeceres G."/>
            <person name="Ruiz-Duenas F.J."/>
            <person name="Serrano A."/>
            <person name="Henrissat B."/>
            <person name="Drula E."/>
            <person name="Hughes K.W."/>
            <person name="Mata J.L."/>
            <person name="Ishikawa N.K."/>
            <person name="Vargas-Isla R."/>
            <person name="Ushijima S."/>
            <person name="Smith C.A."/>
            <person name="Ahrendt S."/>
            <person name="Andreopoulos W."/>
            <person name="He G."/>
            <person name="Labutti K."/>
            <person name="Lipzen A."/>
            <person name="Ng V."/>
            <person name="Riley R."/>
            <person name="Sandor L."/>
            <person name="Barry K."/>
            <person name="Martinez A.T."/>
            <person name="Xiao Y."/>
            <person name="Gibbons J.G."/>
            <person name="Terashima K."/>
            <person name="Grigoriev I.V."/>
            <person name="Hibbett D.S."/>
        </authorList>
    </citation>
    <scope>NUCLEOTIDE SEQUENCE</scope>
    <source>
        <strain evidence="1">TMI1499</strain>
    </source>
</reference>
<keyword evidence="2" id="KW-1185">Reference proteome</keyword>
<comment type="caution">
    <text evidence="1">The sequence shown here is derived from an EMBL/GenBank/DDBJ whole genome shotgun (WGS) entry which is preliminary data.</text>
</comment>